<dbReference type="EMBL" id="JANFNG010000026">
    <property type="protein sequence ID" value="MCQ4083842.1"/>
    <property type="molecule type" value="Genomic_DNA"/>
</dbReference>
<evidence type="ECO:0000259" key="1">
    <source>
        <dbReference type="Pfam" id="PF04069"/>
    </source>
</evidence>
<comment type="caution">
    <text evidence="2">The sequence shown here is derived from an EMBL/GenBank/DDBJ whole genome shotgun (WGS) entry which is preliminary data.</text>
</comment>
<evidence type="ECO:0000313" key="3">
    <source>
        <dbReference type="Proteomes" id="UP001057702"/>
    </source>
</evidence>
<gene>
    <name evidence="2" type="ORF">NGB36_25430</name>
</gene>
<sequence length="328" mass="34912">MRDTRTQWAGVAAVGVALPAALCGCGLKSGEVIADAVGPGSIGKDQPLKGVTITVTSKNFSEQIILGEMMGLALKAAGAQVIDRTNIQGSIGARQAILKGTADAMYDYTGTAWITYLGHTRPIPDPQAQWRAVRGEDAHNGVTWLPPATLNNTYALGANQANQKKYGFTTLSDVAALSRSAPGAVTLCVENEFDVREDGLPGMEKAYGMKIPAANVKVTDSGIVYTQVANGSSCILGEVFTTDGRIPAKHLHVLADDKHFFPNYNAAPEINSAFLMKHPQLAAVLDPITKKLTTRNQQQLNAKVDVGGEDPRKVAKAWLVREGFITAR</sequence>
<reference evidence="2" key="1">
    <citation type="submission" date="2022-06" db="EMBL/GenBank/DDBJ databases">
        <title>Draft genome sequence of Streptomyces sp. RB6PN25 isolated from peat swamp forest in Thailand.</title>
        <authorList>
            <person name="Duangmal K."/>
            <person name="Klaysubun C."/>
        </authorList>
    </citation>
    <scope>NUCLEOTIDE SEQUENCE</scope>
    <source>
        <strain evidence="2">RB6PN25</strain>
    </source>
</reference>
<dbReference type="Gene3D" id="3.40.190.10">
    <property type="entry name" value="Periplasmic binding protein-like II"/>
    <property type="match status" value="1"/>
</dbReference>
<dbReference type="RefSeq" id="WP_255922843.1">
    <property type="nucleotide sequence ID" value="NZ_JANFNG010000026.1"/>
</dbReference>
<dbReference type="PROSITE" id="PS51257">
    <property type="entry name" value="PROKAR_LIPOPROTEIN"/>
    <property type="match status" value="1"/>
</dbReference>
<dbReference type="Proteomes" id="UP001057702">
    <property type="component" value="Unassembled WGS sequence"/>
</dbReference>
<accession>A0ABT1Q510</accession>
<protein>
    <submittedName>
        <fullName evidence="2">Glycine betaine ABC transporter substrate-binding protein</fullName>
    </submittedName>
</protein>
<dbReference type="Gene3D" id="3.40.190.120">
    <property type="entry name" value="Osmoprotection protein (prox), domain 2"/>
    <property type="match status" value="1"/>
</dbReference>
<dbReference type="Pfam" id="PF04069">
    <property type="entry name" value="OpuAC"/>
    <property type="match status" value="1"/>
</dbReference>
<proteinExistence type="predicted"/>
<keyword evidence="3" id="KW-1185">Reference proteome</keyword>
<evidence type="ECO:0000313" key="2">
    <source>
        <dbReference type="EMBL" id="MCQ4083842.1"/>
    </source>
</evidence>
<dbReference type="InterPro" id="IPR007210">
    <property type="entry name" value="ABC_Gly_betaine_transp_sub-bd"/>
</dbReference>
<name>A0ABT1Q510_9ACTN</name>
<dbReference type="SUPFAM" id="SSF53850">
    <property type="entry name" value="Periplasmic binding protein-like II"/>
    <property type="match status" value="1"/>
</dbReference>
<organism evidence="2 3">
    <name type="scientific">Streptomyces humicola</name>
    <dbReference type="NCBI Taxonomy" id="2953240"/>
    <lineage>
        <taxon>Bacteria</taxon>
        <taxon>Bacillati</taxon>
        <taxon>Actinomycetota</taxon>
        <taxon>Actinomycetes</taxon>
        <taxon>Kitasatosporales</taxon>
        <taxon>Streptomycetaceae</taxon>
        <taxon>Streptomyces</taxon>
    </lineage>
</organism>
<feature type="domain" description="ABC-type glycine betaine transport system substrate-binding" evidence="1">
    <location>
        <begin position="52"/>
        <end position="319"/>
    </location>
</feature>
<dbReference type="CDD" id="cd13611">
    <property type="entry name" value="PBP2_YehZ"/>
    <property type="match status" value="1"/>
</dbReference>